<evidence type="ECO:0000256" key="2">
    <source>
        <dbReference type="ARBA" id="ARBA00004479"/>
    </source>
</evidence>
<dbReference type="InterPro" id="IPR017441">
    <property type="entry name" value="Protein_kinase_ATP_BS"/>
</dbReference>
<dbReference type="PROSITE" id="PS00307">
    <property type="entry name" value="LECTIN_LEGUME_BETA"/>
    <property type="match status" value="1"/>
</dbReference>
<dbReference type="Pfam" id="PF07714">
    <property type="entry name" value="PK_Tyr_Ser-Thr"/>
    <property type="match status" value="1"/>
</dbReference>
<feature type="region of interest" description="Disordered" evidence="18">
    <location>
        <begin position="1"/>
        <end position="20"/>
    </location>
</feature>
<evidence type="ECO:0000256" key="1">
    <source>
        <dbReference type="ARBA" id="ARBA00004236"/>
    </source>
</evidence>
<keyword evidence="7" id="KW-0723">Serine/threonine-protein kinase</keyword>
<evidence type="ECO:0000313" key="21">
    <source>
        <dbReference type="EMBL" id="JAT60918.1"/>
    </source>
</evidence>
<keyword evidence="10" id="KW-0732">Signal</keyword>
<dbReference type="InterPro" id="IPR011009">
    <property type="entry name" value="Kinase-like_dom_sf"/>
</dbReference>
<keyword evidence="16" id="KW-0325">Glycoprotein</keyword>
<evidence type="ECO:0000259" key="20">
    <source>
        <dbReference type="PROSITE" id="PS50011"/>
    </source>
</evidence>
<evidence type="ECO:0000256" key="19">
    <source>
        <dbReference type="SAM" id="Phobius"/>
    </source>
</evidence>
<reference evidence="21" key="1">
    <citation type="submission" date="2015-07" db="EMBL/GenBank/DDBJ databases">
        <title>Transcriptome Assembly of Anthurium amnicola.</title>
        <authorList>
            <person name="Suzuki J."/>
        </authorList>
    </citation>
    <scope>NUCLEOTIDE SEQUENCE</scope>
</reference>
<feature type="transmembrane region" description="Helical" evidence="19">
    <location>
        <begin position="308"/>
        <end position="332"/>
    </location>
</feature>
<accession>A0A1D1Z201</accession>
<dbReference type="CDD" id="cd06899">
    <property type="entry name" value="lectin_legume_LecRK_Arcelin_ConA"/>
    <property type="match status" value="1"/>
</dbReference>
<dbReference type="InterPro" id="IPR019825">
    <property type="entry name" value="Lectin_legB_Mn/Ca_BS"/>
</dbReference>
<feature type="region of interest" description="Disordered" evidence="18">
    <location>
        <begin position="25"/>
        <end position="46"/>
    </location>
</feature>
<evidence type="ECO:0000256" key="6">
    <source>
        <dbReference type="ARBA" id="ARBA00022475"/>
    </source>
</evidence>
<keyword evidence="14 19" id="KW-1133">Transmembrane helix</keyword>
<dbReference type="GO" id="GO:0005524">
    <property type="term" value="F:ATP binding"/>
    <property type="evidence" value="ECO:0007669"/>
    <property type="project" value="UniProtKB-UniRule"/>
</dbReference>
<feature type="non-terminal residue" evidence="21">
    <location>
        <position position="452"/>
    </location>
</feature>
<dbReference type="GO" id="GO:0004674">
    <property type="term" value="F:protein serine/threonine kinase activity"/>
    <property type="evidence" value="ECO:0007669"/>
    <property type="project" value="UniProtKB-KW"/>
</dbReference>
<evidence type="ECO:0000256" key="10">
    <source>
        <dbReference type="ARBA" id="ARBA00022729"/>
    </source>
</evidence>
<dbReference type="InterPro" id="IPR001245">
    <property type="entry name" value="Ser-Thr/Tyr_kinase_cat_dom"/>
</dbReference>
<keyword evidence="9 19" id="KW-0812">Transmembrane</keyword>
<evidence type="ECO:0000256" key="8">
    <source>
        <dbReference type="ARBA" id="ARBA00022679"/>
    </source>
</evidence>
<evidence type="ECO:0000256" key="18">
    <source>
        <dbReference type="SAM" id="MobiDB-lite"/>
    </source>
</evidence>
<keyword evidence="13 17" id="KW-0067">ATP-binding</keyword>
<dbReference type="GO" id="GO:0006952">
    <property type="term" value="P:defense response"/>
    <property type="evidence" value="ECO:0007669"/>
    <property type="project" value="UniProtKB-ARBA"/>
</dbReference>
<evidence type="ECO:0000256" key="11">
    <source>
        <dbReference type="ARBA" id="ARBA00022734"/>
    </source>
</evidence>
<dbReference type="PROSITE" id="PS00107">
    <property type="entry name" value="PROTEIN_KINASE_ATP"/>
    <property type="match status" value="1"/>
</dbReference>
<evidence type="ECO:0000256" key="12">
    <source>
        <dbReference type="ARBA" id="ARBA00022741"/>
    </source>
</evidence>
<dbReference type="InterPro" id="IPR001220">
    <property type="entry name" value="Legume_lectin_dom"/>
</dbReference>
<name>A0A1D1Z201_9ARAE</name>
<dbReference type="GO" id="GO:0005886">
    <property type="term" value="C:plasma membrane"/>
    <property type="evidence" value="ECO:0007669"/>
    <property type="project" value="UniProtKB-SubCell"/>
</dbReference>
<keyword evidence="11 21" id="KW-0430">Lectin</keyword>
<evidence type="ECO:0000256" key="3">
    <source>
        <dbReference type="ARBA" id="ARBA00008536"/>
    </source>
</evidence>
<sequence>LTRAGFHLPPEPACRPRPRRLLLAPVDTSSSSSSSGNTTTTTRTTANFSFPSFPAGSCGGGGAGRLTCMHNSSVRDGYIAVTREEDEGGGNGTDPNLLVNNFGRVMYRWPVITWPASFTTYFTVLILKGYNATGFGDGMSFVMTTDLRPSPPRSYGGFLGLFDQSTTGNTTGQLAVEIDTFQNEFDPDGNHVGVDIASIVSNATASLSSVGVDPKTGKAVTLRIQYDGWAKKLEVWAGHSPPLRSVLNYTIVLAKGIAPVYVGFTAGTGPSTTYRESHRVLSWNFSSITLPPSSLEDTPRGSGKDNRVGTVVVAVVVAAVGATLVVVLGWLGRRREREWKRRRELEAMSRSAANAPKMYTYTQLARATRNFSSANLIGKGGFGSVYSGHLSSDPAHSSTVAVKKMSANSKQGEREYFSEICTIGRLRHRNIVQLQGWCHSGKSLLLVYEFMP</sequence>
<evidence type="ECO:0000256" key="9">
    <source>
        <dbReference type="ARBA" id="ARBA00022692"/>
    </source>
</evidence>
<protein>
    <recommendedName>
        <fullName evidence="5">non-specific serine/threonine protein kinase</fullName>
        <ecNumber evidence="5">2.7.11.1</ecNumber>
    </recommendedName>
</protein>
<evidence type="ECO:0000256" key="4">
    <source>
        <dbReference type="ARBA" id="ARBA00010217"/>
    </source>
</evidence>
<dbReference type="GO" id="GO:0030246">
    <property type="term" value="F:carbohydrate binding"/>
    <property type="evidence" value="ECO:0007669"/>
    <property type="project" value="UniProtKB-KW"/>
</dbReference>
<dbReference type="PROSITE" id="PS50011">
    <property type="entry name" value="PROTEIN_KINASE_DOM"/>
    <property type="match status" value="1"/>
</dbReference>
<dbReference type="Gene3D" id="3.30.200.20">
    <property type="entry name" value="Phosphorylase Kinase, domain 1"/>
    <property type="match status" value="1"/>
</dbReference>
<proteinExistence type="inferred from homology"/>
<feature type="binding site" evidence="17">
    <location>
        <position position="404"/>
    </location>
    <ligand>
        <name>ATP</name>
        <dbReference type="ChEBI" id="CHEBI:30616"/>
    </ligand>
</feature>
<evidence type="ECO:0000256" key="14">
    <source>
        <dbReference type="ARBA" id="ARBA00022989"/>
    </source>
</evidence>
<gene>
    <name evidence="21" type="primary">LECRK91_0</name>
    <name evidence="21" type="ORF">g.51984</name>
</gene>
<organism evidence="21">
    <name type="scientific">Anthurium amnicola</name>
    <dbReference type="NCBI Taxonomy" id="1678845"/>
    <lineage>
        <taxon>Eukaryota</taxon>
        <taxon>Viridiplantae</taxon>
        <taxon>Streptophyta</taxon>
        <taxon>Embryophyta</taxon>
        <taxon>Tracheophyta</taxon>
        <taxon>Spermatophyta</taxon>
        <taxon>Magnoliopsida</taxon>
        <taxon>Liliopsida</taxon>
        <taxon>Araceae</taxon>
        <taxon>Pothoideae</taxon>
        <taxon>Potheae</taxon>
        <taxon>Anthurium</taxon>
    </lineage>
</organism>
<dbReference type="FunFam" id="3.30.200.20:FF:000178">
    <property type="entry name" value="serine/threonine-protein kinase PBS1-like"/>
    <property type="match status" value="1"/>
</dbReference>
<evidence type="ECO:0000256" key="13">
    <source>
        <dbReference type="ARBA" id="ARBA00022840"/>
    </source>
</evidence>
<evidence type="ECO:0000256" key="17">
    <source>
        <dbReference type="PROSITE-ProRule" id="PRU10141"/>
    </source>
</evidence>
<dbReference type="InterPro" id="IPR050528">
    <property type="entry name" value="L-type_Lectin-RKs"/>
</dbReference>
<dbReference type="Pfam" id="PF00139">
    <property type="entry name" value="Lectin_legB"/>
    <property type="match status" value="1"/>
</dbReference>
<feature type="domain" description="Protein kinase" evidence="20">
    <location>
        <begin position="371"/>
        <end position="452"/>
    </location>
</feature>
<feature type="non-terminal residue" evidence="21">
    <location>
        <position position="1"/>
    </location>
</feature>
<dbReference type="InterPro" id="IPR000719">
    <property type="entry name" value="Prot_kinase_dom"/>
</dbReference>
<evidence type="ECO:0000256" key="15">
    <source>
        <dbReference type="ARBA" id="ARBA00023136"/>
    </source>
</evidence>
<comment type="subcellular location">
    <subcellularLocation>
        <location evidence="1">Cell membrane</location>
    </subcellularLocation>
    <subcellularLocation>
        <location evidence="2">Membrane</location>
        <topology evidence="2">Single-pass type I membrane protein</topology>
    </subcellularLocation>
</comment>
<dbReference type="PANTHER" id="PTHR27007">
    <property type="match status" value="1"/>
</dbReference>
<keyword evidence="12 17" id="KW-0547">Nucleotide-binding</keyword>
<keyword evidence="15 19" id="KW-0472">Membrane</keyword>
<keyword evidence="21" id="KW-0418">Kinase</keyword>
<dbReference type="SUPFAM" id="SSF49899">
    <property type="entry name" value="Concanavalin A-like lectins/glucanases"/>
    <property type="match status" value="1"/>
</dbReference>
<dbReference type="GO" id="GO:0051707">
    <property type="term" value="P:response to other organism"/>
    <property type="evidence" value="ECO:0007669"/>
    <property type="project" value="UniProtKB-ARBA"/>
</dbReference>
<comment type="similarity">
    <text evidence="4">In the C-terminal section; belongs to the protein kinase superfamily. Ser/Thr protein kinase family.</text>
</comment>
<evidence type="ECO:0000256" key="16">
    <source>
        <dbReference type="ARBA" id="ARBA00023180"/>
    </source>
</evidence>
<dbReference type="EC" id="2.7.11.1" evidence="5"/>
<dbReference type="AlphaFoldDB" id="A0A1D1Z201"/>
<evidence type="ECO:0000256" key="7">
    <source>
        <dbReference type="ARBA" id="ARBA00022527"/>
    </source>
</evidence>
<keyword evidence="8" id="KW-0808">Transferase</keyword>
<keyword evidence="21" id="KW-0675">Receptor</keyword>
<dbReference type="Gene3D" id="2.60.120.200">
    <property type="match status" value="1"/>
</dbReference>
<comment type="similarity">
    <text evidence="3">In the N-terminal section; belongs to the leguminous lectin family.</text>
</comment>
<keyword evidence="6" id="KW-1003">Cell membrane</keyword>
<dbReference type="SUPFAM" id="SSF56112">
    <property type="entry name" value="Protein kinase-like (PK-like)"/>
    <property type="match status" value="1"/>
</dbReference>
<evidence type="ECO:0000256" key="5">
    <source>
        <dbReference type="ARBA" id="ARBA00012513"/>
    </source>
</evidence>
<dbReference type="EMBL" id="GDJX01007018">
    <property type="protein sequence ID" value="JAT60918.1"/>
    <property type="molecule type" value="Transcribed_RNA"/>
</dbReference>
<dbReference type="InterPro" id="IPR013320">
    <property type="entry name" value="ConA-like_dom_sf"/>
</dbReference>